<protein>
    <submittedName>
        <fullName evidence="3">Uncharacterized protein</fullName>
    </submittedName>
</protein>
<feature type="compositionally biased region" description="Basic residues" evidence="2">
    <location>
        <begin position="1"/>
        <end position="11"/>
    </location>
</feature>
<keyword evidence="1" id="KW-0175">Coiled coil</keyword>
<keyword evidence="4" id="KW-1185">Reference proteome</keyword>
<evidence type="ECO:0000256" key="2">
    <source>
        <dbReference type="SAM" id="MobiDB-lite"/>
    </source>
</evidence>
<sequence length="645" mass="74239">MTFARRKRRPTPHPDSSHRRRDLSSDGTDPLTKRQKELIVSICFENQNQKEDNMNIEETVADLRMEIEQLKHEARIAKTERVAVKEDFDEKPTKEERMRERDHQMKQKEKTMAEGGRNWRSKLSADQESNQKKESQTNAQFGMLVEDLERTSQQLHRARTEISQLIEKNEKGQREKANLKKTNSHQETQILSMQGENAQQKKAELETEFEMVKKEKRELKEKARAFDRNKVTPETGQHLVTLHNTNSALKQTIQQLEETNRDLEENNEGLQEKVNKLTKQQDALQKQDDIIQETILKLSTIMRQDADEKGLFEDRLLFDDDSHSSSLNSRDRKKRKKQKKAVWISKDEDIREIHSDDLDLGDLDYAETTVLTNLLDKNHNLPTELGHPNVAEAAGSPPFRAGQRVEREGRYSRGHPTRDLLTLREKQDKIEDINIQRQRNIVTNDQLESSPTPSVPQAHEPPMALRPAKNELVRPYASEFHSLINQINKNKQRFPNLSQTEHDVMINLLSSFFVLLLPPSLIQSFTANTFPTLDTAKLNDTIFDSPYVSQLVECQIIPVHTSLLHSRSTHILDHTSLTLIPRPSALNLFVQSAGVSSLVQIVLNLTSLSDPNQFDANVIQSALSSPQSFVSAMSMSRFFRISYCE</sequence>
<proteinExistence type="predicted"/>
<dbReference type="EMBL" id="JARBJD010000098">
    <property type="protein sequence ID" value="KAK2952863.1"/>
    <property type="molecule type" value="Genomic_DNA"/>
</dbReference>
<feature type="coiled-coil region" evidence="1">
    <location>
        <begin position="148"/>
        <end position="287"/>
    </location>
</feature>
<evidence type="ECO:0000313" key="3">
    <source>
        <dbReference type="EMBL" id="KAK2952863.1"/>
    </source>
</evidence>
<evidence type="ECO:0000313" key="4">
    <source>
        <dbReference type="Proteomes" id="UP001281761"/>
    </source>
</evidence>
<organism evidence="3 4">
    <name type="scientific">Blattamonas nauphoetae</name>
    <dbReference type="NCBI Taxonomy" id="2049346"/>
    <lineage>
        <taxon>Eukaryota</taxon>
        <taxon>Metamonada</taxon>
        <taxon>Preaxostyla</taxon>
        <taxon>Oxymonadida</taxon>
        <taxon>Blattamonas</taxon>
    </lineage>
</organism>
<feature type="compositionally biased region" description="Basic and acidic residues" evidence="2">
    <location>
        <begin position="403"/>
        <end position="414"/>
    </location>
</feature>
<feature type="coiled-coil region" evidence="1">
    <location>
        <begin position="46"/>
        <end position="87"/>
    </location>
</feature>
<accession>A0ABQ9XNF1</accession>
<feature type="region of interest" description="Disordered" evidence="2">
    <location>
        <begin position="1"/>
        <end position="33"/>
    </location>
</feature>
<feature type="region of interest" description="Disordered" evidence="2">
    <location>
        <begin position="87"/>
        <end position="140"/>
    </location>
</feature>
<feature type="region of interest" description="Disordered" evidence="2">
    <location>
        <begin position="388"/>
        <end position="414"/>
    </location>
</feature>
<evidence type="ECO:0000256" key="1">
    <source>
        <dbReference type="SAM" id="Coils"/>
    </source>
</evidence>
<gene>
    <name evidence="3" type="ORF">BLNAU_12184</name>
</gene>
<feature type="region of interest" description="Disordered" evidence="2">
    <location>
        <begin position="322"/>
        <end position="341"/>
    </location>
</feature>
<feature type="compositionally biased region" description="Basic and acidic residues" evidence="2">
    <location>
        <begin position="123"/>
        <end position="135"/>
    </location>
</feature>
<name>A0ABQ9XNF1_9EUKA</name>
<feature type="compositionally biased region" description="Basic and acidic residues" evidence="2">
    <location>
        <begin position="87"/>
        <end position="112"/>
    </location>
</feature>
<reference evidence="3 4" key="1">
    <citation type="journal article" date="2022" name="bioRxiv">
        <title>Genomics of Preaxostyla Flagellates Illuminates Evolutionary Transitions and the Path Towards Mitochondrial Loss.</title>
        <authorList>
            <person name="Novak L.V.F."/>
            <person name="Treitli S.C."/>
            <person name="Pyrih J."/>
            <person name="Halakuc P."/>
            <person name="Pipaliya S.V."/>
            <person name="Vacek V."/>
            <person name="Brzon O."/>
            <person name="Soukal P."/>
            <person name="Eme L."/>
            <person name="Dacks J.B."/>
            <person name="Karnkowska A."/>
            <person name="Elias M."/>
            <person name="Hampl V."/>
        </authorList>
    </citation>
    <scope>NUCLEOTIDE SEQUENCE [LARGE SCALE GENOMIC DNA]</scope>
    <source>
        <strain evidence="3">NAU3</strain>
        <tissue evidence="3">Gut</tissue>
    </source>
</reference>
<comment type="caution">
    <text evidence="3">The sequence shown here is derived from an EMBL/GenBank/DDBJ whole genome shotgun (WGS) entry which is preliminary data.</text>
</comment>
<feature type="compositionally biased region" description="Basic residues" evidence="2">
    <location>
        <begin position="331"/>
        <end position="340"/>
    </location>
</feature>
<dbReference type="Proteomes" id="UP001281761">
    <property type="component" value="Unassembled WGS sequence"/>
</dbReference>